<name>A0A8H8U9P5_9HELO</name>
<dbReference type="Proteomes" id="UP000462212">
    <property type="component" value="Unassembled WGS sequence"/>
</dbReference>
<protein>
    <submittedName>
        <fullName evidence="2">Uncharacterized protein</fullName>
    </submittedName>
</protein>
<dbReference type="EMBL" id="QGMJ01000499">
    <property type="protein sequence ID" value="TVY35690.1"/>
    <property type="molecule type" value="Genomic_DNA"/>
</dbReference>
<sequence length="114" mass="13046">MVLTESSPTLDRKPSDEKQVGFNAPIDITGIDAPAALEPSHAAEYLEFLELKEHFESDPKAYKALIRRQSNAGNVKIYTFLKDTHMTGHQFNLALTWYFFSKTYSRNIQSQYLT</sequence>
<dbReference type="AlphaFoldDB" id="A0A8H8U9P5"/>
<feature type="region of interest" description="Disordered" evidence="1">
    <location>
        <begin position="1"/>
        <end position="20"/>
    </location>
</feature>
<gene>
    <name evidence="2" type="ORF">LSUB1_G004294</name>
</gene>
<organism evidence="2 3">
    <name type="scientific">Lachnellula subtilissima</name>
    <dbReference type="NCBI Taxonomy" id="602034"/>
    <lineage>
        <taxon>Eukaryota</taxon>
        <taxon>Fungi</taxon>
        <taxon>Dikarya</taxon>
        <taxon>Ascomycota</taxon>
        <taxon>Pezizomycotina</taxon>
        <taxon>Leotiomycetes</taxon>
        <taxon>Helotiales</taxon>
        <taxon>Lachnaceae</taxon>
        <taxon>Lachnellula</taxon>
    </lineage>
</organism>
<comment type="caution">
    <text evidence="2">The sequence shown here is derived from an EMBL/GenBank/DDBJ whole genome shotgun (WGS) entry which is preliminary data.</text>
</comment>
<proteinExistence type="predicted"/>
<evidence type="ECO:0000313" key="3">
    <source>
        <dbReference type="Proteomes" id="UP000462212"/>
    </source>
</evidence>
<accession>A0A8H8U9P5</accession>
<keyword evidence="3" id="KW-1185">Reference proteome</keyword>
<reference evidence="2 3" key="1">
    <citation type="submission" date="2018-05" db="EMBL/GenBank/DDBJ databases">
        <title>Genome sequencing and assembly of the regulated plant pathogen Lachnellula willkommii and related sister species for the development of diagnostic species identification markers.</title>
        <authorList>
            <person name="Giroux E."/>
            <person name="Bilodeau G."/>
        </authorList>
    </citation>
    <scope>NUCLEOTIDE SEQUENCE [LARGE SCALE GENOMIC DNA]</scope>
    <source>
        <strain evidence="2 3">CBS 197.66</strain>
    </source>
</reference>
<evidence type="ECO:0000256" key="1">
    <source>
        <dbReference type="SAM" id="MobiDB-lite"/>
    </source>
</evidence>
<feature type="compositionally biased region" description="Basic and acidic residues" evidence="1">
    <location>
        <begin position="10"/>
        <end position="19"/>
    </location>
</feature>
<evidence type="ECO:0000313" key="2">
    <source>
        <dbReference type="EMBL" id="TVY35690.1"/>
    </source>
</evidence>